<dbReference type="GeneID" id="97901432"/>
<reference evidence="1 2" key="1">
    <citation type="journal article" date="2014" name="Genome Announc.">
        <title>Draft Genome Sequence of Lysobacter capsici AZ78, a Bacterium Antagonistic to Plant-Pathogenic Oomycetes.</title>
        <authorList>
            <person name="Puopolo G."/>
            <person name="Sonego P."/>
            <person name="Engelen K."/>
            <person name="Pertot I."/>
        </authorList>
    </citation>
    <scope>NUCLEOTIDE SEQUENCE [LARGE SCALE GENOMIC DNA]</scope>
    <source>
        <strain evidence="1 2">AZ78</strain>
    </source>
</reference>
<protein>
    <submittedName>
        <fullName evidence="1">Uncharacterized protein</fullName>
    </submittedName>
</protein>
<sequence>MTIFSTTDNVLDAVHAVLRDGYAAVHGLKGPAKTYCHRLVRALDRHDQVLPAIGFESVPNRGSVYLVYDMNRFSAGEAELRQLVVAQDLASPR</sequence>
<evidence type="ECO:0000313" key="1">
    <source>
        <dbReference type="EMBL" id="KWS05062.1"/>
    </source>
</evidence>
<organism evidence="1 2">
    <name type="scientific">Lysobacter capsici AZ78</name>
    <dbReference type="NCBI Taxonomy" id="1444315"/>
    <lineage>
        <taxon>Bacteria</taxon>
        <taxon>Pseudomonadati</taxon>
        <taxon>Pseudomonadota</taxon>
        <taxon>Gammaproteobacteria</taxon>
        <taxon>Lysobacterales</taxon>
        <taxon>Lysobacteraceae</taxon>
        <taxon>Lysobacter</taxon>
    </lineage>
</organism>
<proteinExistence type="predicted"/>
<dbReference type="RefSeq" id="WP_036115307.1">
    <property type="nucleotide sequence ID" value="NZ_JAJA02000001.1"/>
</dbReference>
<comment type="caution">
    <text evidence="1">The sequence shown here is derived from an EMBL/GenBank/DDBJ whole genome shotgun (WGS) entry which is preliminary data.</text>
</comment>
<dbReference type="EMBL" id="JAJA02000001">
    <property type="protein sequence ID" value="KWS05062.1"/>
    <property type="molecule type" value="Genomic_DNA"/>
</dbReference>
<keyword evidence="2" id="KW-1185">Reference proteome</keyword>
<dbReference type="OrthoDB" id="6024854at2"/>
<dbReference type="AlphaFoldDB" id="A0A120AGT3"/>
<accession>A0A120AGT3</accession>
<evidence type="ECO:0000313" key="2">
    <source>
        <dbReference type="Proteomes" id="UP000023435"/>
    </source>
</evidence>
<gene>
    <name evidence="1" type="ORF">AZ78_2612</name>
</gene>
<name>A0A120AGT3_9GAMM</name>
<dbReference type="Proteomes" id="UP000023435">
    <property type="component" value="Unassembled WGS sequence"/>
</dbReference>